<dbReference type="CDD" id="cd18186">
    <property type="entry name" value="BTB_POZ_ZBTB_KLHL-like"/>
    <property type="match status" value="1"/>
</dbReference>
<dbReference type="InterPro" id="IPR011333">
    <property type="entry name" value="SKP1/BTB/POZ_sf"/>
</dbReference>
<dbReference type="Gene3D" id="3.30.710.10">
    <property type="entry name" value="Potassium Channel Kv1.1, Chain A"/>
    <property type="match status" value="1"/>
</dbReference>
<dbReference type="AlphaFoldDB" id="A0A178EU68"/>
<dbReference type="PANTHER" id="PTHR47843">
    <property type="entry name" value="BTB DOMAIN-CONTAINING PROTEIN-RELATED"/>
    <property type="match status" value="1"/>
</dbReference>
<evidence type="ECO:0000256" key="1">
    <source>
        <dbReference type="SAM" id="MobiDB-lite"/>
    </source>
</evidence>
<feature type="region of interest" description="Disordered" evidence="1">
    <location>
        <begin position="367"/>
        <end position="407"/>
    </location>
</feature>
<sequence>MEMSRSRCWAQVGQVREKLLLVTARGRETDSLQAAKKQLAGRQQCRYAKKSLLGVANRSLSSSSRPIQPIRSSGSISCGYGDGFIRKITAGDRIRTAITRSYTTKRGISDTDSTYISYGIADRLFTNCSEQADYSISKKLRKADQVPKAESGEEIGEGSGWWYEELGLLPTFSTWAQVTFLHMYLLTVRLRGLPTPEAFQVYNRYLFEHFSQAAERRMVEVHAITSRTVRVSYLKDLFVQWRGAIAAYDEGIVKGDAQLAAAVWRNLFKGLPTDHKGEELDWAKIAKVVLYMRRSLDNLAEFETQEVIFAFIQGAGPEMFFNPPELSVFAKKAEGDEESSSSSQADLHYMADSIPQVQIELPGDVEMEESTAPTAEEDPSAETTKDEEKDKESGDQETQPPAEPEVHSQQAVFLNYLTSPIVQLVLGKDEEQTILTAHQAVLESSPFFAAKLAQCEQTGERRIHLEDELTDTVACFLQFQYTGEYFPRLLPSGKDLEQDPAIPKVDASGEQLLKHARIYSLAEKLGNEKLKLLAQNKIGSIESSATGEIEYARYVYSHTTPEDTAIRGPVARFWAKMSDVLRHDAEEQFKALCLEHPQFSFDLLNRVLDMKEKRARERDNTSSPAFKGPARKRSRAF</sequence>
<proteinExistence type="predicted"/>
<evidence type="ECO:0000259" key="2">
    <source>
        <dbReference type="Pfam" id="PF03981"/>
    </source>
</evidence>
<dbReference type="VEuPathDB" id="FungiDB:TERG_00684"/>
<gene>
    <name evidence="3" type="ORF">A7C99_5656</name>
</gene>
<feature type="compositionally biased region" description="Basic and acidic residues" evidence="1">
    <location>
        <begin position="383"/>
        <end position="394"/>
    </location>
</feature>
<dbReference type="VEuPathDB" id="FungiDB:TERG_00685"/>
<dbReference type="InterPro" id="IPR021150">
    <property type="entry name" value="Ubiq_cyt_c_chap"/>
</dbReference>
<evidence type="ECO:0000313" key="4">
    <source>
        <dbReference type="Proteomes" id="UP000243015"/>
    </source>
</evidence>
<feature type="domain" description="Ubiquinol-cytochrome c chaperone" evidence="2">
    <location>
        <begin position="164"/>
        <end position="306"/>
    </location>
</feature>
<reference evidence="3 4" key="1">
    <citation type="submission" date="2016-05" db="EMBL/GenBank/DDBJ databases">
        <title>Genome sequencing of Trichophyton rubrum CMCC(F)T1i isolated from hair.</title>
        <authorList>
            <person name="Zhan P."/>
            <person name="Tao Y."/>
            <person name="Liu W."/>
        </authorList>
    </citation>
    <scope>NUCLEOTIDE SEQUENCE [LARGE SCALE GENOMIC DNA]</scope>
    <source>
        <strain evidence="4">CMCC(F)T1i</strain>
    </source>
</reference>
<feature type="compositionally biased region" description="Acidic residues" evidence="1">
    <location>
        <begin position="367"/>
        <end position="380"/>
    </location>
</feature>
<dbReference type="PANTHER" id="PTHR47843:SF3">
    <property type="entry name" value="BTB DOMAIN-CONTAINING PROTEIN"/>
    <property type="match status" value="1"/>
</dbReference>
<comment type="caution">
    <text evidence="3">The sequence shown here is derived from an EMBL/GenBank/DDBJ whole genome shotgun (WGS) entry which is preliminary data.</text>
</comment>
<name>A0A178EU68_TRIRU</name>
<dbReference type="EMBL" id="LHPM01000018">
    <property type="protein sequence ID" value="OAL63265.1"/>
    <property type="molecule type" value="Genomic_DNA"/>
</dbReference>
<accession>A0A178EU68</accession>
<dbReference type="Pfam" id="PF03981">
    <property type="entry name" value="Ubiq_cyt_C_chap"/>
    <property type="match status" value="1"/>
</dbReference>
<organism evidence="3 4">
    <name type="scientific">Trichophyton rubrum</name>
    <name type="common">Athlete's foot fungus</name>
    <name type="synonym">Epidermophyton rubrum</name>
    <dbReference type="NCBI Taxonomy" id="5551"/>
    <lineage>
        <taxon>Eukaryota</taxon>
        <taxon>Fungi</taxon>
        <taxon>Dikarya</taxon>
        <taxon>Ascomycota</taxon>
        <taxon>Pezizomycotina</taxon>
        <taxon>Eurotiomycetes</taxon>
        <taxon>Eurotiomycetidae</taxon>
        <taxon>Onygenales</taxon>
        <taxon>Arthrodermataceae</taxon>
        <taxon>Trichophyton</taxon>
    </lineage>
</organism>
<feature type="region of interest" description="Disordered" evidence="1">
    <location>
        <begin position="613"/>
        <end position="637"/>
    </location>
</feature>
<dbReference type="Proteomes" id="UP000243015">
    <property type="component" value="Unassembled WGS sequence"/>
</dbReference>
<protein>
    <recommendedName>
        <fullName evidence="2">Ubiquinol-cytochrome c chaperone domain-containing protein</fullName>
    </recommendedName>
</protein>
<evidence type="ECO:0000313" key="3">
    <source>
        <dbReference type="EMBL" id="OAL63265.1"/>
    </source>
</evidence>